<dbReference type="STRING" id="454130.A0A0U5G072"/>
<feature type="domain" description="FAD-binding FR-type" evidence="1">
    <location>
        <begin position="174"/>
        <end position="296"/>
    </location>
</feature>
<name>A0A0U5G072_ASPCI</name>
<evidence type="ECO:0000313" key="2">
    <source>
        <dbReference type="EMBL" id="CEL05265.1"/>
    </source>
</evidence>
<organism evidence="2 3">
    <name type="scientific">Aspergillus calidoustus</name>
    <dbReference type="NCBI Taxonomy" id="454130"/>
    <lineage>
        <taxon>Eukaryota</taxon>
        <taxon>Fungi</taxon>
        <taxon>Dikarya</taxon>
        <taxon>Ascomycota</taxon>
        <taxon>Pezizomycotina</taxon>
        <taxon>Eurotiomycetes</taxon>
        <taxon>Eurotiomycetidae</taxon>
        <taxon>Eurotiales</taxon>
        <taxon>Aspergillaceae</taxon>
        <taxon>Aspergillus</taxon>
        <taxon>Aspergillus subgen. Nidulantes</taxon>
    </lineage>
</organism>
<dbReference type="InterPro" id="IPR017938">
    <property type="entry name" value="Riboflavin_synthase-like_b-brl"/>
</dbReference>
<dbReference type="SUPFAM" id="SSF52343">
    <property type="entry name" value="Ferredoxin reductase-like, C-terminal NADP-linked domain"/>
    <property type="match status" value="1"/>
</dbReference>
<dbReference type="OrthoDB" id="436496at2759"/>
<dbReference type="PANTHER" id="PTHR42815:SF2">
    <property type="entry name" value="FAD-BINDING, PUTATIVE (AFU_ORTHOLOGUE AFUA_6G07600)-RELATED"/>
    <property type="match status" value="1"/>
</dbReference>
<reference evidence="3" key="1">
    <citation type="journal article" date="2016" name="Genome Announc.">
        <title>Draft genome sequences of fungus Aspergillus calidoustus.</title>
        <authorList>
            <person name="Horn F."/>
            <person name="Linde J."/>
            <person name="Mattern D.J."/>
            <person name="Walther G."/>
            <person name="Guthke R."/>
            <person name="Scherlach K."/>
            <person name="Martin K."/>
            <person name="Brakhage A.A."/>
            <person name="Petzke L."/>
            <person name="Valiante V."/>
        </authorList>
    </citation>
    <scope>NUCLEOTIDE SEQUENCE [LARGE SCALE GENOMIC DNA]</scope>
    <source>
        <strain evidence="3">SF006504</strain>
    </source>
</reference>
<dbReference type="AlphaFoldDB" id="A0A0U5G072"/>
<dbReference type="PROSITE" id="PS51384">
    <property type="entry name" value="FAD_FR"/>
    <property type="match status" value="1"/>
</dbReference>
<sequence length="429" mass="46932">MSAFAPASQTSLFTLMLHPSAIDMLNRADTLFISSSHGGEDMDTNIRGGPPGFARVISNQPSGAVFVYPEYSGNRLYQTLGNLQTTPSAGFVFPDFDTGNALFATGTTEILVGKDASAVLPRSNIVVRVTVTAARFVEKALSFRGIPGKPSPYNPSVRYLTSERASAAGLGNRESTVTATLIGKELITPSISRFRFRISDLKEAGSWTPGQYVTFSFYDELDMGYSHMRDDDPSSINDDYVRTFTVSSSPGHLLPDGEFEITARKHGNVTSSLFRTSERAGLEVPLKGFGGDFQLTQQTSDILPFIAGGIGITPVLAHLPVIDVSRLHLFWSISLKDIGLVLDTFKRFPKLPGSTTVFVTGVDHRSQQSNAELENVASFGAQVQRRRMEAQDLDLSLAEVWYFCGSPMLKVPVFSWLASKKVVYEDFDY</sequence>
<evidence type="ECO:0000313" key="3">
    <source>
        <dbReference type="Proteomes" id="UP000054771"/>
    </source>
</evidence>
<dbReference type="GO" id="GO:0016491">
    <property type="term" value="F:oxidoreductase activity"/>
    <property type="evidence" value="ECO:0007669"/>
    <property type="project" value="InterPro"/>
</dbReference>
<dbReference type="InterPro" id="IPR039261">
    <property type="entry name" value="FNR_nucleotide-bd"/>
</dbReference>
<dbReference type="SUPFAM" id="SSF63380">
    <property type="entry name" value="Riboflavin synthase domain-like"/>
    <property type="match status" value="1"/>
</dbReference>
<dbReference type="PANTHER" id="PTHR42815">
    <property type="entry name" value="FAD-BINDING, PUTATIVE (AFU_ORTHOLOGUE AFUA_6G07600)-RELATED"/>
    <property type="match status" value="1"/>
</dbReference>
<evidence type="ECO:0000259" key="1">
    <source>
        <dbReference type="PROSITE" id="PS51384"/>
    </source>
</evidence>
<dbReference type="CDD" id="cd06197">
    <property type="entry name" value="FNR_like_2"/>
    <property type="match status" value="1"/>
</dbReference>
<accession>A0A0U5G072</accession>
<dbReference type="Gene3D" id="2.40.30.10">
    <property type="entry name" value="Translation factors"/>
    <property type="match status" value="1"/>
</dbReference>
<proteinExistence type="predicted"/>
<dbReference type="Proteomes" id="UP000054771">
    <property type="component" value="Unassembled WGS sequence"/>
</dbReference>
<protein>
    <recommendedName>
        <fullName evidence="1">FAD-binding FR-type domain-containing protein</fullName>
    </recommendedName>
</protein>
<dbReference type="Gene3D" id="3.40.50.80">
    <property type="entry name" value="Nucleotide-binding domain of ferredoxin-NADP reductase (FNR) module"/>
    <property type="match status" value="1"/>
</dbReference>
<dbReference type="EMBL" id="CDMC01000005">
    <property type="protein sequence ID" value="CEL05265.1"/>
    <property type="molecule type" value="Genomic_DNA"/>
</dbReference>
<keyword evidence="3" id="KW-1185">Reference proteome</keyword>
<dbReference type="InterPro" id="IPR017927">
    <property type="entry name" value="FAD-bd_FR_type"/>
</dbReference>
<gene>
    <name evidence="2" type="ORF">ASPCAL06383</name>
</gene>
<dbReference type="OMA" id="PMNHAVR"/>